<dbReference type="PANTHER" id="PTHR15225">
    <property type="entry name" value="INTERFERON-INDUCED PROTEIN 35/NMI N-MYC/STAT INTERACTING PROTEIN"/>
    <property type="match status" value="1"/>
</dbReference>
<evidence type="ECO:0000313" key="4">
    <source>
        <dbReference type="Proteomes" id="UP000314294"/>
    </source>
</evidence>
<proteinExistence type="predicted"/>
<evidence type="ECO:0000313" key="3">
    <source>
        <dbReference type="EMBL" id="TNN66267.1"/>
    </source>
</evidence>
<dbReference type="InterPro" id="IPR057051">
    <property type="entry name" value="PARP14_RPM_1"/>
</dbReference>
<dbReference type="InterPro" id="IPR012677">
    <property type="entry name" value="Nucleotide-bd_a/b_plait_sf"/>
</dbReference>
<dbReference type="AlphaFoldDB" id="A0A4Z2HKG6"/>
<dbReference type="EMBL" id="SRLO01000222">
    <property type="protein sequence ID" value="TNN66267.1"/>
    <property type="molecule type" value="Genomic_DNA"/>
</dbReference>
<feature type="domain" description="PAR14-like first RRM" evidence="2">
    <location>
        <begin position="21"/>
        <end position="87"/>
    </location>
</feature>
<sequence length="491" mass="54152">MEADRWVQEADRWVQEARTVVVSGVPDVLPADRMVDKLTIHFQNRRRIRGGDVEAVRYPTGMDGVAFVTFYEAEDAERVAGEKRHAMTDAVFPCEYRLTVFPFTRDVFLYVPSATLDLSAFGEDPSTLIESLRSDHRSLRFRSPPQQVNVTVEGPFAAVQALRKDLVQRAELRETPVNPRATSHREVVGSASRDVSTAEPGPGSSPRLSPPSEATGVRSPLSNGKAGREKVSRERSGGEPRERPGGYSTARWRADSTQGPDAGVLASSSALDLRRTGADGAPDERSGPDRRSAPEIRAEHPTSSSHYLEDPDRRVPASAARPPRAAGVSTSSKSDPEETSGEEEACVWVDSYIFRYIEKFDEEELDQCLRGLEASVVEGDGLARIELTERPASKTGSRARLASEDLTAMVEYWSQLLRVHRIDLDEDEPPGRRALIKICEDASALYPEVLYLLEESCVKVIGPSMPGHLFCRSVEERVARPQSVKDGGVRI</sequence>
<feature type="region of interest" description="Disordered" evidence="1">
    <location>
        <begin position="173"/>
        <end position="342"/>
    </location>
</feature>
<dbReference type="Pfam" id="PF23222">
    <property type="entry name" value="RRM_PARP14_1"/>
    <property type="match status" value="1"/>
</dbReference>
<feature type="compositionally biased region" description="Low complexity" evidence="1">
    <location>
        <begin position="316"/>
        <end position="326"/>
    </location>
</feature>
<accession>A0A4Z2HKG6</accession>
<dbReference type="PANTHER" id="PTHR15225:SF8">
    <property type="entry name" value="RNA-BINDING PROTEIN 43"/>
    <property type="match status" value="1"/>
</dbReference>
<dbReference type="Proteomes" id="UP000314294">
    <property type="component" value="Unassembled WGS sequence"/>
</dbReference>
<feature type="compositionally biased region" description="Basic and acidic residues" evidence="1">
    <location>
        <begin position="226"/>
        <end position="244"/>
    </location>
</feature>
<evidence type="ECO:0000256" key="1">
    <source>
        <dbReference type="SAM" id="MobiDB-lite"/>
    </source>
</evidence>
<gene>
    <name evidence="3" type="primary">RBM43</name>
    <name evidence="3" type="ORF">EYF80_023501</name>
</gene>
<protein>
    <submittedName>
        <fullName evidence="3">RNA-binding protein 43</fullName>
    </submittedName>
</protein>
<reference evidence="3 4" key="1">
    <citation type="submission" date="2019-03" db="EMBL/GenBank/DDBJ databases">
        <title>First draft genome of Liparis tanakae, snailfish: a comprehensive survey of snailfish specific genes.</title>
        <authorList>
            <person name="Kim W."/>
            <person name="Song I."/>
            <person name="Jeong J.-H."/>
            <person name="Kim D."/>
            <person name="Kim S."/>
            <person name="Ryu S."/>
            <person name="Song J.Y."/>
            <person name="Lee S.K."/>
        </authorList>
    </citation>
    <scope>NUCLEOTIDE SEQUENCE [LARGE SCALE GENOMIC DNA]</scope>
    <source>
        <tissue evidence="3">Muscle</tissue>
    </source>
</reference>
<evidence type="ECO:0000259" key="2">
    <source>
        <dbReference type="Pfam" id="PF23222"/>
    </source>
</evidence>
<organism evidence="3 4">
    <name type="scientific">Liparis tanakae</name>
    <name type="common">Tanaka's snailfish</name>
    <dbReference type="NCBI Taxonomy" id="230148"/>
    <lineage>
        <taxon>Eukaryota</taxon>
        <taxon>Metazoa</taxon>
        <taxon>Chordata</taxon>
        <taxon>Craniata</taxon>
        <taxon>Vertebrata</taxon>
        <taxon>Euteleostomi</taxon>
        <taxon>Actinopterygii</taxon>
        <taxon>Neopterygii</taxon>
        <taxon>Teleostei</taxon>
        <taxon>Neoteleostei</taxon>
        <taxon>Acanthomorphata</taxon>
        <taxon>Eupercaria</taxon>
        <taxon>Perciformes</taxon>
        <taxon>Cottioidei</taxon>
        <taxon>Cottales</taxon>
        <taxon>Liparidae</taxon>
        <taxon>Liparis</taxon>
    </lineage>
</organism>
<comment type="caution">
    <text evidence="3">The sequence shown here is derived from an EMBL/GenBank/DDBJ whole genome shotgun (WGS) entry which is preliminary data.</text>
</comment>
<feature type="compositionally biased region" description="Low complexity" evidence="1">
    <location>
        <begin position="200"/>
        <end position="212"/>
    </location>
</feature>
<name>A0A4Z2HKG6_9TELE</name>
<keyword evidence="4" id="KW-1185">Reference proteome</keyword>
<feature type="compositionally biased region" description="Basic and acidic residues" evidence="1">
    <location>
        <begin position="272"/>
        <end position="300"/>
    </location>
</feature>
<dbReference type="Gene3D" id="3.30.70.330">
    <property type="match status" value="1"/>
</dbReference>
<dbReference type="OrthoDB" id="9948435at2759"/>